<dbReference type="EMBL" id="JAKNRV010000026">
    <property type="protein sequence ID" value="MCK1783815.1"/>
    <property type="molecule type" value="Genomic_DNA"/>
</dbReference>
<evidence type="ECO:0000313" key="7">
    <source>
        <dbReference type="EMBL" id="MCK1783815.1"/>
    </source>
</evidence>
<comment type="caution">
    <text evidence="7">The sequence shown here is derived from an EMBL/GenBank/DDBJ whole genome shotgun (WGS) entry which is preliminary data.</text>
</comment>
<reference evidence="7 8" key="1">
    <citation type="submission" date="2022-02" db="EMBL/GenBank/DDBJ databases">
        <title>Comparative genomics of the first Antarctic Pseudomonas spp. capable of biotransforming 2,4,6-Trinitrotoluene.</title>
        <authorList>
            <person name="Cabrera M.A."/>
            <person name="Marquez S.L."/>
            <person name="Perez-Donoso J.M."/>
        </authorList>
    </citation>
    <scope>NUCLEOTIDE SEQUENCE [LARGE SCALE GENOMIC DNA]</scope>
    <source>
        <strain evidence="7 8">TNT11</strain>
    </source>
</reference>
<dbReference type="InterPro" id="IPR010445">
    <property type="entry name" value="LapA_dom"/>
</dbReference>
<accession>A0ABT0EDN0</accession>
<proteinExistence type="predicted"/>
<protein>
    <submittedName>
        <fullName evidence="7">Lipopolysaccharide assembly protein LapA domain-containing protein</fullName>
    </submittedName>
</protein>
<evidence type="ECO:0000256" key="3">
    <source>
        <dbReference type="ARBA" id="ARBA00022989"/>
    </source>
</evidence>
<dbReference type="Proteomes" id="UP001317085">
    <property type="component" value="Unassembled WGS sequence"/>
</dbReference>
<evidence type="ECO:0000256" key="1">
    <source>
        <dbReference type="ARBA" id="ARBA00022475"/>
    </source>
</evidence>
<keyword evidence="3 5" id="KW-1133">Transmembrane helix</keyword>
<dbReference type="RefSeq" id="WP_247397153.1">
    <property type="nucleotide sequence ID" value="NZ_JAKNRV010000026.1"/>
</dbReference>
<organism evidence="7 8">
    <name type="scientific">Pseudomonas emilianonis</name>
    <dbReference type="NCBI Taxonomy" id="2915812"/>
    <lineage>
        <taxon>Bacteria</taxon>
        <taxon>Pseudomonadati</taxon>
        <taxon>Pseudomonadota</taxon>
        <taxon>Gammaproteobacteria</taxon>
        <taxon>Pseudomonadales</taxon>
        <taxon>Pseudomonadaceae</taxon>
        <taxon>Pseudomonas</taxon>
    </lineage>
</organism>
<gene>
    <name evidence="7" type="ORF">L9Z73_05405</name>
</gene>
<evidence type="ECO:0000256" key="4">
    <source>
        <dbReference type="ARBA" id="ARBA00023136"/>
    </source>
</evidence>
<keyword evidence="2 5" id="KW-0812">Transmembrane</keyword>
<keyword evidence="1" id="KW-1003">Cell membrane</keyword>
<feature type="domain" description="Lipopolysaccharide assembly protein A" evidence="6">
    <location>
        <begin position="26"/>
        <end position="71"/>
    </location>
</feature>
<evidence type="ECO:0000313" key="8">
    <source>
        <dbReference type="Proteomes" id="UP001317085"/>
    </source>
</evidence>
<dbReference type="Pfam" id="PF06305">
    <property type="entry name" value="LapA_dom"/>
    <property type="match status" value="1"/>
</dbReference>
<name>A0ABT0EDN0_9PSED</name>
<evidence type="ECO:0000256" key="5">
    <source>
        <dbReference type="SAM" id="Phobius"/>
    </source>
</evidence>
<evidence type="ECO:0000256" key="2">
    <source>
        <dbReference type="ARBA" id="ARBA00022692"/>
    </source>
</evidence>
<sequence length="78" mass="8420">MRGVKRIALVLFTLLVVLTVFAFVLENQQGITLSFLGWNTAQLPAAVFITLALIIGMLIGPVLGVLVRPAARRKQSSS</sequence>
<evidence type="ECO:0000259" key="6">
    <source>
        <dbReference type="Pfam" id="PF06305"/>
    </source>
</evidence>
<keyword evidence="4 5" id="KW-0472">Membrane</keyword>
<feature type="transmembrane region" description="Helical" evidence="5">
    <location>
        <begin position="46"/>
        <end position="67"/>
    </location>
</feature>
<keyword evidence="8" id="KW-1185">Reference proteome</keyword>